<accession>A0A919NLU9</accession>
<evidence type="ECO:0008006" key="3">
    <source>
        <dbReference type="Google" id="ProtNLM"/>
    </source>
</evidence>
<comment type="caution">
    <text evidence="1">The sequence shown here is derived from an EMBL/GenBank/DDBJ whole genome shotgun (WGS) entry which is preliminary data.</text>
</comment>
<dbReference type="PANTHER" id="PTHR37489">
    <property type="entry name" value="DUF3500 DOMAIN-CONTAINING PROTEIN"/>
    <property type="match status" value="1"/>
</dbReference>
<dbReference type="Pfam" id="PF12006">
    <property type="entry name" value="DUF3500"/>
    <property type="match status" value="1"/>
</dbReference>
<dbReference type="RefSeq" id="WP_203806302.1">
    <property type="nucleotide sequence ID" value="NZ_BOMY01000022.1"/>
</dbReference>
<name>A0A919NLU9_9ACTN</name>
<evidence type="ECO:0000313" key="1">
    <source>
        <dbReference type="EMBL" id="GIF20563.1"/>
    </source>
</evidence>
<reference evidence="1" key="1">
    <citation type="submission" date="2021-01" db="EMBL/GenBank/DDBJ databases">
        <title>Whole genome shotgun sequence of Actinoplanes tereljensis NBRC 105297.</title>
        <authorList>
            <person name="Komaki H."/>
            <person name="Tamura T."/>
        </authorList>
    </citation>
    <scope>NUCLEOTIDE SEQUENCE</scope>
    <source>
        <strain evidence="1">NBRC 105297</strain>
    </source>
</reference>
<evidence type="ECO:0000313" key="2">
    <source>
        <dbReference type="Proteomes" id="UP000623608"/>
    </source>
</evidence>
<protein>
    <recommendedName>
        <fullName evidence="3">DUF3500 domain-containing protein</fullName>
    </recommendedName>
</protein>
<proteinExistence type="predicted"/>
<gene>
    <name evidence="1" type="ORF">Ate02nite_32930</name>
</gene>
<organism evidence="1 2">
    <name type="scientific">Paractinoplanes tereljensis</name>
    <dbReference type="NCBI Taxonomy" id="571912"/>
    <lineage>
        <taxon>Bacteria</taxon>
        <taxon>Bacillati</taxon>
        <taxon>Actinomycetota</taxon>
        <taxon>Actinomycetes</taxon>
        <taxon>Micromonosporales</taxon>
        <taxon>Micromonosporaceae</taxon>
        <taxon>Paractinoplanes</taxon>
    </lineage>
</organism>
<dbReference type="Proteomes" id="UP000623608">
    <property type="component" value="Unassembled WGS sequence"/>
</dbReference>
<dbReference type="InterPro" id="IPR021889">
    <property type="entry name" value="DUF3500"/>
</dbReference>
<keyword evidence="2" id="KW-1185">Reference proteome</keyword>
<dbReference type="EMBL" id="BOMY01000022">
    <property type="protein sequence ID" value="GIF20563.1"/>
    <property type="molecule type" value="Genomic_DNA"/>
</dbReference>
<dbReference type="AlphaFoldDB" id="A0A919NLU9"/>
<dbReference type="PANTHER" id="PTHR37489:SF1">
    <property type="entry name" value="DUF3500 DOMAIN-CONTAINING PROTEIN"/>
    <property type="match status" value="1"/>
</dbReference>
<sequence length="306" mass="32838">MTATQAFLATLDDTLKTKINLAFTDNQSRQTWSNYPASTVARKGVALKDLSAAQRAAALAMMKVALSTAGYQQVLNIQKADDYLNSLGGDGADGFGNLVDYYVAVYGTPSATDPFMLQFGGHHLARNLTYNGTKVSETPQFVGSEPTSFTTGGQTVAPVKDESTAMFALFASLSDSEKASAKLSSGTYDDLMMGPTHDDGVFPASEGLTVTAAQKKLVLAAITPYVDDLADDAAAKLLAKYESELDSTKIAWANNTGPEDESSYLRIDGPSVWIEFINTRSRSTPNIHYHSVYRDKTNDYGSTNPS</sequence>